<accession>W1NQ68</accession>
<dbReference type="EMBL" id="KI396637">
    <property type="protein sequence ID" value="ERM96924.1"/>
    <property type="molecule type" value="Genomic_DNA"/>
</dbReference>
<protein>
    <recommendedName>
        <fullName evidence="3">Alpha/beta hydrolase fold-3 domain-containing protein</fullName>
    </recommendedName>
</protein>
<sequence>MLGNLRPIVRKLFRSLCIPGVNCYDLVIAITGKNCCLNASTVELVIDYETMSTSTMNLDHLAQMIRNGLVSKYDYENPFKNWKHYGQFSPPRYNMSNIPTDLPLFLSYGAYDALSAPTDVELLIADLKSHNKDKIEVQLVESYAHVDFILGVNANQTVYTHIIDFFNRH</sequence>
<reference evidence="2" key="1">
    <citation type="journal article" date="2013" name="Science">
        <title>The Amborella genome and the evolution of flowering plants.</title>
        <authorList>
            <consortium name="Amborella Genome Project"/>
        </authorList>
    </citation>
    <scope>NUCLEOTIDE SEQUENCE [LARGE SCALE GENOMIC DNA]</scope>
</reference>
<dbReference type="STRING" id="13333.W1NQ68"/>
<dbReference type="HOGENOM" id="CLU_010974_4_3_1"/>
<dbReference type="OMA" id="KYIMANI"/>
<dbReference type="Proteomes" id="UP000017836">
    <property type="component" value="Unassembled WGS sequence"/>
</dbReference>
<evidence type="ECO:0000313" key="2">
    <source>
        <dbReference type="Proteomes" id="UP000017836"/>
    </source>
</evidence>
<dbReference type="Gramene" id="ERM96924">
    <property type="protein sequence ID" value="ERM96924"/>
    <property type="gene ID" value="AMTR_s00074p00132990"/>
</dbReference>
<dbReference type="SUPFAM" id="SSF53474">
    <property type="entry name" value="alpha/beta-Hydrolases"/>
    <property type="match status" value="1"/>
</dbReference>
<dbReference type="InterPro" id="IPR029058">
    <property type="entry name" value="AB_hydrolase_fold"/>
</dbReference>
<dbReference type="Gene3D" id="3.40.50.1820">
    <property type="entry name" value="alpha/beta hydrolase"/>
    <property type="match status" value="1"/>
</dbReference>
<evidence type="ECO:0008006" key="3">
    <source>
        <dbReference type="Google" id="ProtNLM"/>
    </source>
</evidence>
<name>W1NQ68_AMBTC</name>
<evidence type="ECO:0000313" key="1">
    <source>
        <dbReference type="EMBL" id="ERM96924.1"/>
    </source>
</evidence>
<dbReference type="GO" id="GO:0006629">
    <property type="term" value="P:lipid metabolic process"/>
    <property type="evidence" value="ECO:0000318"/>
    <property type="project" value="GO_Central"/>
</dbReference>
<organism evidence="1 2">
    <name type="scientific">Amborella trichopoda</name>
    <dbReference type="NCBI Taxonomy" id="13333"/>
    <lineage>
        <taxon>Eukaryota</taxon>
        <taxon>Viridiplantae</taxon>
        <taxon>Streptophyta</taxon>
        <taxon>Embryophyta</taxon>
        <taxon>Tracheophyta</taxon>
        <taxon>Spermatophyta</taxon>
        <taxon>Magnoliopsida</taxon>
        <taxon>Amborellales</taxon>
        <taxon>Amborellaceae</taxon>
        <taxon>Amborella</taxon>
    </lineage>
</organism>
<keyword evidence="2" id="KW-1185">Reference proteome</keyword>
<dbReference type="GO" id="GO:0016298">
    <property type="term" value="F:lipase activity"/>
    <property type="evidence" value="ECO:0000318"/>
    <property type="project" value="GO_Central"/>
</dbReference>
<dbReference type="PANTHER" id="PTHR11005">
    <property type="entry name" value="LYSOSOMAL ACID LIPASE-RELATED"/>
    <property type="match status" value="1"/>
</dbReference>
<proteinExistence type="predicted"/>
<dbReference type="AlphaFoldDB" id="W1NQ68"/>
<gene>
    <name evidence="1" type="ORF">AMTR_s00074p00132990</name>
</gene>
<dbReference type="eggNOG" id="KOG2624">
    <property type="taxonomic scope" value="Eukaryota"/>
</dbReference>